<sequence>GGEVAVIKSMSEIAKKWATVTPGRAAYYETGVRTTAKDWAGAAAAAAPAYAAGVQEALGRGAYQSGVSARGTSGWREATLAKKERWAAGVRIGESRYTTGFAPFRAVIEGVTLPPRGPRGDAANYARCEAIGTALTAARKATS</sequence>
<protein>
    <submittedName>
        <fullName evidence="1">Uncharacterized protein</fullName>
    </submittedName>
</protein>
<comment type="caution">
    <text evidence="1">The sequence shown here is derived from an EMBL/GenBank/DDBJ whole genome shotgun (WGS) entry which is preliminary data.</text>
</comment>
<dbReference type="AlphaFoldDB" id="X1QFW3"/>
<organism evidence="1">
    <name type="scientific">marine sediment metagenome</name>
    <dbReference type="NCBI Taxonomy" id="412755"/>
    <lineage>
        <taxon>unclassified sequences</taxon>
        <taxon>metagenomes</taxon>
        <taxon>ecological metagenomes</taxon>
    </lineage>
</organism>
<feature type="non-terminal residue" evidence="1">
    <location>
        <position position="1"/>
    </location>
</feature>
<evidence type="ECO:0000313" key="1">
    <source>
        <dbReference type="EMBL" id="GAI67377.1"/>
    </source>
</evidence>
<proteinExistence type="predicted"/>
<accession>X1QFW3</accession>
<gene>
    <name evidence="1" type="ORF">S12H4_06092</name>
</gene>
<name>X1QFW3_9ZZZZ</name>
<dbReference type="EMBL" id="BARW01002096">
    <property type="protein sequence ID" value="GAI67377.1"/>
    <property type="molecule type" value="Genomic_DNA"/>
</dbReference>
<reference evidence="1" key="1">
    <citation type="journal article" date="2014" name="Front. Microbiol.">
        <title>High frequency of phylogenetically diverse reductive dehalogenase-homologous genes in deep subseafloor sedimentary metagenomes.</title>
        <authorList>
            <person name="Kawai M."/>
            <person name="Futagami T."/>
            <person name="Toyoda A."/>
            <person name="Takaki Y."/>
            <person name="Nishi S."/>
            <person name="Hori S."/>
            <person name="Arai W."/>
            <person name="Tsubouchi T."/>
            <person name="Morono Y."/>
            <person name="Uchiyama I."/>
            <person name="Ito T."/>
            <person name="Fujiyama A."/>
            <person name="Inagaki F."/>
            <person name="Takami H."/>
        </authorList>
    </citation>
    <scope>NUCLEOTIDE SEQUENCE</scope>
    <source>
        <strain evidence="1">Expedition CK06-06</strain>
    </source>
</reference>